<dbReference type="Proteomes" id="UP000663981">
    <property type="component" value="Unassembled WGS sequence"/>
</dbReference>
<keyword evidence="3" id="KW-0949">S-adenosyl-L-methionine</keyword>
<dbReference type="Gene3D" id="3.40.50.150">
    <property type="entry name" value="Vaccinia Virus protein VP39"/>
    <property type="match status" value="1"/>
</dbReference>
<keyword evidence="5" id="KW-1185">Reference proteome</keyword>
<gene>
    <name evidence="4" type="ORF">I7822_25690</name>
</gene>
<evidence type="ECO:0000256" key="1">
    <source>
        <dbReference type="ARBA" id="ARBA00022603"/>
    </source>
</evidence>
<protein>
    <submittedName>
        <fullName evidence="4">Uncharacterized protein</fullName>
    </submittedName>
</protein>
<evidence type="ECO:0000313" key="5">
    <source>
        <dbReference type="Proteomes" id="UP000663981"/>
    </source>
</evidence>
<dbReference type="InterPro" id="IPR029063">
    <property type="entry name" value="SAM-dependent_MTases_sf"/>
</dbReference>
<name>A0ABS3NAE3_9BACI</name>
<evidence type="ECO:0000256" key="2">
    <source>
        <dbReference type="ARBA" id="ARBA00022679"/>
    </source>
</evidence>
<dbReference type="InterPro" id="IPR002935">
    <property type="entry name" value="SAM_O-MeTrfase"/>
</dbReference>
<accession>A0ABS3NAE3</accession>
<sequence length="91" mass="10666">MLGIIGFRHFFIIPINHDKENYPNYLDRSIRLANPGALIVGDNVLQAGRVYDTSYVDLRTENMRAFINAWRMIQIWNRSFCQLDKDYLSAV</sequence>
<dbReference type="Pfam" id="PF01596">
    <property type="entry name" value="Methyltransf_3"/>
    <property type="match status" value="1"/>
</dbReference>
<dbReference type="EMBL" id="JAGDEL010000029">
    <property type="protein sequence ID" value="MBO1515021.1"/>
    <property type="molecule type" value="Genomic_DNA"/>
</dbReference>
<evidence type="ECO:0000313" key="4">
    <source>
        <dbReference type="EMBL" id="MBO1515021.1"/>
    </source>
</evidence>
<dbReference type="RefSeq" id="WP_207981919.1">
    <property type="nucleotide sequence ID" value="NZ_JAGDEL010000029.1"/>
</dbReference>
<evidence type="ECO:0000256" key="3">
    <source>
        <dbReference type="ARBA" id="ARBA00022691"/>
    </source>
</evidence>
<proteinExistence type="predicted"/>
<organism evidence="4 5">
    <name type="scientific">Metabacillus bambusae</name>
    <dbReference type="NCBI Taxonomy" id="2795218"/>
    <lineage>
        <taxon>Bacteria</taxon>
        <taxon>Bacillati</taxon>
        <taxon>Bacillota</taxon>
        <taxon>Bacilli</taxon>
        <taxon>Bacillales</taxon>
        <taxon>Bacillaceae</taxon>
        <taxon>Metabacillus</taxon>
    </lineage>
</organism>
<comment type="caution">
    <text evidence="4">The sequence shown here is derived from an EMBL/GenBank/DDBJ whole genome shotgun (WGS) entry which is preliminary data.</text>
</comment>
<keyword evidence="1" id="KW-0489">Methyltransferase</keyword>
<keyword evidence="2" id="KW-0808">Transferase</keyword>
<reference evidence="4 5" key="1">
    <citation type="submission" date="2021-03" db="EMBL/GenBank/DDBJ databases">
        <title>Whole genome sequence of Metabacillus bambusae BG109.</title>
        <authorList>
            <person name="Jeong J.W."/>
        </authorList>
    </citation>
    <scope>NUCLEOTIDE SEQUENCE [LARGE SCALE GENOMIC DNA]</scope>
    <source>
        <strain evidence="4 5">BG109</strain>
    </source>
</reference>